<evidence type="ECO:0000256" key="6">
    <source>
        <dbReference type="ARBA" id="ARBA00023102"/>
    </source>
</evidence>
<comment type="pathway">
    <text evidence="1 8">Amino-acid biosynthesis; L-histidine biosynthesis; L-histidine from 5-phospho-alpha-D-ribose 1-diphosphate: step 8/9.</text>
</comment>
<evidence type="ECO:0000256" key="2">
    <source>
        <dbReference type="ARBA" id="ARBA00009152"/>
    </source>
</evidence>
<dbReference type="InterPro" id="IPR016195">
    <property type="entry name" value="Pol/histidinol_Pase-like"/>
</dbReference>
<comment type="caution">
    <text evidence="10">The sequence shown here is derived from an EMBL/GenBank/DDBJ whole genome shotgun (WGS) entry which is preliminary data.</text>
</comment>
<organism evidence="10 11">
    <name type="scientific">Cytobacillus purgationiresistens</name>
    <dbReference type="NCBI Taxonomy" id="863449"/>
    <lineage>
        <taxon>Bacteria</taxon>
        <taxon>Bacillati</taxon>
        <taxon>Bacillota</taxon>
        <taxon>Bacilli</taxon>
        <taxon>Bacillales</taxon>
        <taxon>Bacillaceae</taxon>
        <taxon>Cytobacillus</taxon>
    </lineage>
</organism>
<dbReference type="CDD" id="cd12110">
    <property type="entry name" value="PHP_HisPPase_Hisj_like"/>
    <property type="match status" value="1"/>
</dbReference>
<evidence type="ECO:0000256" key="5">
    <source>
        <dbReference type="ARBA" id="ARBA00022801"/>
    </source>
</evidence>
<dbReference type="NCBIfam" id="TIGR01856">
    <property type="entry name" value="hisJ_fam"/>
    <property type="match status" value="1"/>
</dbReference>
<dbReference type="Gene3D" id="3.20.20.140">
    <property type="entry name" value="Metal-dependent hydrolases"/>
    <property type="match status" value="1"/>
</dbReference>
<evidence type="ECO:0000259" key="9">
    <source>
        <dbReference type="Pfam" id="PF02811"/>
    </source>
</evidence>
<evidence type="ECO:0000256" key="4">
    <source>
        <dbReference type="ARBA" id="ARBA00022605"/>
    </source>
</evidence>
<dbReference type="InterPro" id="IPR010140">
    <property type="entry name" value="Histidinol_P_phosphatase_HisJ"/>
</dbReference>
<dbReference type="PANTHER" id="PTHR21039:SF0">
    <property type="entry name" value="HISTIDINOL-PHOSPHATASE"/>
    <property type="match status" value="1"/>
</dbReference>
<proteinExistence type="inferred from homology"/>
<reference evidence="10 11" key="1">
    <citation type="submission" date="2023-07" db="EMBL/GenBank/DDBJ databases">
        <title>Genomic Encyclopedia of Type Strains, Phase IV (KMG-IV): sequencing the most valuable type-strain genomes for metagenomic binning, comparative biology and taxonomic classification.</title>
        <authorList>
            <person name="Goeker M."/>
        </authorList>
    </citation>
    <scope>NUCLEOTIDE SEQUENCE [LARGE SCALE GENOMIC DNA]</scope>
    <source>
        <strain evidence="10 11">DSM 23494</strain>
    </source>
</reference>
<accession>A0ABU0AIN6</accession>
<keyword evidence="11" id="KW-1185">Reference proteome</keyword>
<feature type="domain" description="PHP" evidence="9">
    <location>
        <begin position="4"/>
        <end position="198"/>
    </location>
</feature>
<protein>
    <recommendedName>
        <fullName evidence="3 8">Histidinol-phosphatase</fullName>
        <shortName evidence="8">HolPase</shortName>
        <ecNumber evidence="3 8">3.1.3.15</ecNumber>
    </recommendedName>
</protein>
<comment type="similarity">
    <text evidence="2 8">Belongs to the PHP hydrolase family. HisK subfamily.</text>
</comment>
<dbReference type="EMBL" id="JAUSUB010000012">
    <property type="protein sequence ID" value="MDQ0271121.1"/>
    <property type="molecule type" value="Genomic_DNA"/>
</dbReference>
<dbReference type="Pfam" id="PF02811">
    <property type="entry name" value="PHP"/>
    <property type="match status" value="1"/>
</dbReference>
<keyword evidence="5 8" id="KW-0378">Hydrolase</keyword>
<dbReference type="SUPFAM" id="SSF89550">
    <property type="entry name" value="PHP domain-like"/>
    <property type="match status" value="1"/>
</dbReference>
<name>A0ABU0AIN6_9BACI</name>
<keyword evidence="6 8" id="KW-0368">Histidine biosynthesis</keyword>
<evidence type="ECO:0000256" key="8">
    <source>
        <dbReference type="RuleBase" id="RU366003"/>
    </source>
</evidence>
<dbReference type="PANTHER" id="PTHR21039">
    <property type="entry name" value="HISTIDINOL PHOSPHATASE-RELATED"/>
    <property type="match status" value="1"/>
</dbReference>
<dbReference type="NCBIfam" id="NF005596">
    <property type="entry name" value="PRK07328.1"/>
    <property type="match status" value="1"/>
</dbReference>
<evidence type="ECO:0000256" key="3">
    <source>
        <dbReference type="ARBA" id="ARBA00013085"/>
    </source>
</evidence>
<dbReference type="RefSeq" id="WP_307476077.1">
    <property type="nucleotide sequence ID" value="NZ_JAUSUB010000012.1"/>
</dbReference>
<keyword evidence="4 8" id="KW-0028">Amino-acid biosynthesis</keyword>
<sequence>MLTDYHNHLENGTLAIDYLRKFTDAAAEKGIESFGISEHAYHFYQTADILQNSWVNDRRYYDMKDYVALFQEAWKQNMDVKMSIEMDYTPGKHAEMEKFIQSYAFDYVIGSIHWVGDFGIDLAEYRKEWDRRDINDIYTKYFDQVITLAESGLFDIVGHLDLVKIFKYVPKDEEFLLEQYDRATDALANSKTCVEISSAGLRKPVGDLYPDKRLLQKCFDKNIPIVLSSDAHFPEHVGADFDQSLALAKEVGYSSIMTFSKGERIEYPLG</sequence>
<dbReference type="EC" id="3.1.3.15" evidence="3 8"/>
<gene>
    <name evidence="10" type="ORF">J2S17_003008</name>
</gene>
<evidence type="ECO:0000313" key="10">
    <source>
        <dbReference type="EMBL" id="MDQ0271121.1"/>
    </source>
</evidence>
<evidence type="ECO:0000256" key="1">
    <source>
        <dbReference type="ARBA" id="ARBA00004970"/>
    </source>
</evidence>
<dbReference type="InterPro" id="IPR004013">
    <property type="entry name" value="PHP_dom"/>
</dbReference>
<evidence type="ECO:0000313" key="11">
    <source>
        <dbReference type="Proteomes" id="UP001238088"/>
    </source>
</evidence>
<comment type="catalytic activity">
    <reaction evidence="7 8">
        <text>L-histidinol phosphate + H2O = L-histidinol + phosphate</text>
        <dbReference type="Rhea" id="RHEA:14465"/>
        <dbReference type="ChEBI" id="CHEBI:15377"/>
        <dbReference type="ChEBI" id="CHEBI:43474"/>
        <dbReference type="ChEBI" id="CHEBI:57699"/>
        <dbReference type="ChEBI" id="CHEBI:57980"/>
        <dbReference type="EC" id="3.1.3.15"/>
    </reaction>
</comment>
<dbReference type="Proteomes" id="UP001238088">
    <property type="component" value="Unassembled WGS sequence"/>
</dbReference>
<evidence type="ECO:0000256" key="7">
    <source>
        <dbReference type="ARBA" id="ARBA00049158"/>
    </source>
</evidence>
<dbReference type="GO" id="GO:0004401">
    <property type="term" value="F:histidinol-phosphatase activity"/>
    <property type="evidence" value="ECO:0007669"/>
    <property type="project" value="UniProtKB-EC"/>
</dbReference>